<evidence type="ECO:0000256" key="1">
    <source>
        <dbReference type="SAM" id="Coils"/>
    </source>
</evidence>
<feature type="region of interest" description="Disordered" evidence="2">
    <location>
        <begin position="1"/>
        <end position="31"/>
    </location>
</feature>
<evidence type="ECO:0000313" key="3">
    <source>
        <dbReference type="EMBL" id="KAF6173461.1"/>
    </source>
</evidence>
<protein>
    <recommendedName>
        <fullName evidence="5">RGS1-HXK1-interacting protein 1</fullName>
    </recommendedName>
</protein>
<dbReference type="OrthoDB" id="1914410at2759"/>
<dbReference type="PANTHER" id="PTHR34554">
    <property type="entry name" value="RGS1-HXK1-INTERACTING PROTEIN 1"/>
    <property type="match status" value="1"/>
</dbReference>
<dbReference type="PANTHER" id="PTHR34554:SF2">
    <property type="entry name" value="RGS1-HXK1-INTERACTING PROTEIN 1"/>
    <property type="match status" value="1"/>
</dbReference>
<sequence>MAMESELTPSPSSPTTPEAEAITNGKKSWQGFNTDDLKRTVVESTDSALRSARSFQENSSTHIRTFQDFIPHIGPKYKYYEEAFLKKVRDELTSAREHPAVAGGVAVAAFLLLMRGPRRFLFRHTLGRLQSEEALFLRAEKNVKELNLSVDIMKKESQKLLQRTALAENEMRRGHTQLMAAGSHVQRLAKSVYRMETQAADLMDGLREIPGREALKLRAEAASMASFVKQQRNALNKRIMKISELGVPV</sequence>
<name>A0A7J7P204_9MAGN</name>
<evidence type="ECO:0000256" key="2">
    <source>
        <dbReference type="SAM" id="MobiDB-lite"/>
    </source>
</evidence>
<evidence type="ECO:0008006" key="5">
    <source>
        <dbReference type="Google" id="ProtNLM"/>
    </source>
</evidence>
<feature type="coiled-coil region" evidence="1">
    <location>
        <begin position="136"/>
        <end position="163"/>
    </location>
</feature>
<dbReference type="AlphaFoldDB" id="A0A7J7P204"/>
<keyword evidence="4" id="KW-1185">Reference proteome</keyword>
<reference evidence="3 4" key="1">
    <citation type="journal article" date="2020" name="IScience">
        <title>Genome Sequencing of the Endangered Kingdonia uniflora (Circaeasteraceae, Ranunculales) Reveals Potential Mechanisms of Evolutionary Specialization.</title>
        <authorList>
            <person name="Sun Y."/>
            <person name="Deng T."/>
            <person name="Zhang A."/>
            <person name="Moore M.J."/>
            <person name="Landis J.B."/>
            <person name="Lin N."/>
            <person name="Zhang H."/>
            <person name="Zhang X."/>
            <person name="Huang J."/>
            <person name="Zhang X."/>
            <person name="Sun H."/>
            <person name="Wang H."/>
        </authorList>
    </citation>
    <scope>NUCLEOTIDE SEQUENCE [LARGE SCALE GENOMIC DNA]</scope>
    <source>
        <strain evidence="3">TB1705</strain>
        <tissue evidence="3">Leaf</tissue>
    </source>
</reference>
<proteinExistence type="predicted"/>
<evidence type="ECO:0000313" key="4">
    <source>
        <dbReference type="Proteomes" id="UP000541444"/>
    </source>
</evidence>
<accession>A0A7J7P204</accession>
<organism evidence="3 4">
    <name type="scientific">Kingdonia uniflora</name>
    <dbReference type="NCBI Taxonomy" id="39325"/>
    <lineage>
        <taxon>Eukaryota</taxon>
        <taxon>Viridiplantae</taxon>
        <taxon>Streptophyta</taxon>
        <taxon>Embryophyta</taxon>
        <taxon>Tracheophyta</taxon>
        <taxon>Spermatophyta</taxon>
        <taxon>Magnoliopsida</taxon>
        <taxon>Ranunculales</taxon>
        <taxon>Circaeasteraceae</taxon>
        <taxon>Kingdonia</taxon>
    </lineage>
</organism>
<keyword evidence="1" id="KW-0175">Coiled coil</keyword>
<gene>
    <name evidence="3" type="ORF">GIB67_027156</name>
</gene>
<dbReference type="Proteomes" id="UP000541444">
    <property type="component" value="Unassembled WGS sequence"/>
</dbReference>
<comment type="caution">
    <text evidence="3">The sequence shown here is derived from an EMBL/GenBank/DDBJ whole genome shotgun (WGS) entry which is preliminary data.</text>
</comment>
<dbReference type="InterPro" id="IPR053284">
    <property type="entry name" value="RGS1-HXK1_interactor"/>
</dbReference>
<feature type="compositionally biased region" description="Low complexity" evidence="2">
    <location>
        <begin position="1"/>
        <end position="21"/>
    </location>
</feature>
<dbReference type="EMBL" id="JACGCM010000347">
    <property type="protein sequence ID" value="KAF6173461.1"/>
    <property type="molecule type" value="Genomic_DNA"/>
</dbReference>